<protein>
    <submittedName>
        <fullName evidence="1">Uncharacterized protein</fullName>
    </submittedName>
</protein>
<comment type="caution">
    <text evidence="1">The sequence shown here is derived from an EMBL/GenBank/DDBJ whole genome shotgun (WGS) entry which is preliminary data.</text>
</comment>
<proteinExistence type="predicted"/>
<evidence type="ECO:0000313" key="1">
    <source>
        <dbReference type="EMBL" id="PMN92700.1"/>
    </source>
</evidence>
<evidence type="ECO:0000313" key="2">
    <source>
        <dbReference type="Proteomes" id="UP000235387"/>
    </source>
</evidence>
<accession>A0A2N7LBQ7</accession>
<name>A0A2N7LBQ7_9GAMM</name>
<sequence>MFKDSLRFAASQLRLCSHRRTRSIFEKVTKLLTKSALVNIPAKRGVMTEKVGVIFMSFRE</sequence>
<dbReference type="Proteomes" id="UP000235387">
    <property type="component" value="Unassembled WGS sequence"/>
</dbReference>
<dbReference type="EMBL" id="MDAL01000017">
    <property type="protein sequence ID" value="PMN92700.1"/>
    <property type="molecule type" value="Genomic_DNA"/>
</dbReference>
<gene>
    <name evidence="1" type="ORF">BCT23_14585</name>
</gene>
<organism evidence="1 2">
    <name type="scientific">Enterovibrio norvegicus</name>
    <dbReference type="NCBI Taxonomy" id="188144"/>
    <lineage>
        <taxon>Bacteria</taxon>
        <taxon>Pseudomonadati</taxon>
        <taxon>Pseudomonadota</taxon>
        <taxon>Gammaproteobacteria</taxon>
        <taxon>Vibrionales</taxon>
        <taxon>Vibrionaceae</taxon>
        <taxon>Enterovibrio</taxon>
    </lineage>
</organism>
<reference evidence="2" key="1">
    <citation type="submission" date="2016-07" db="EMBL/GenBank/DDBJ databases">
        <title>Nontailed viruses are major unrecognized killers of bacteria in the ocean.</title>
        <authorList>
            <person name="Kauffman K."/>
            <person name="Hussain F."/>
            <person name="Yang J."/>
            <person name="Arevalo P."/>
            <person name="Brown J."/>
            <person name="Cutler M."/>
            <person name="Kelly L."/>
            <person name="Polz M.F."/>
        </authorList>
    </citation>
    <scope>NUCLEOTIDE SEQUENCE [LARGE SCALE GENOMIC DNA]</scope>
    <source>
        <strain evidence="2">10N.261.45.A10</strain>
    </source>
</reference>
<dbReference type="AlphaFoldDB" id="A0A2N7LBQ7"/>